<protein>
    <recommendedName>
        <fullName evidence="3">ABC1 atypical kinase-like domain-containing protein</fullName>
    </recommendedName>
</protein>
<dbReference type="Pfam" id="PF03109">
    <property type="entry name" value="ABC1"/>
    <property type="match status" value="1"/>
</dbReference>
<dbReference type="AlphaFoldDB" id="A0A8T0HKC2"/>
<keyword evidence="5" id="KW-1185">Reference proteome</keyword>
<gene>
    <name evidence="4" type="ORF">KC19_6G223500</name>
</gene>
<dbReference type="PANTHER" id="PTHR10566:SF119">
    <property type="entry name" value="OS04G0640500 PROTEIN"/>
    <property type="match status" value="1"/>
</dbReference>
<evidence type="ECO:0000259" key="3">
    <source>
        <dbReference type="Pfam" id="PF03109"/>
    </source>
</evidence>
<reference evidence="4 5" key="1">
    <citation type="submission" date="2020-06" db="EMBL/GenBank/DDBJ databases">
        <title>WGS assembly of Ceratodon purpureus strain R40.</title>
        <authorList>
            <person name="Carey S.B."/>
            <person name="Jenkins J."/>
            <person name="Shu S."/>
            <person name="Lovell J.T."/>
            <person name="Sreedasyam A."/>
            <person name="Maumus F."/>
            <person name="Tiley G.P."/>
            <person name="Fernandez-Pozo N."/>
            <person name="Barry K."/>
            <person name="Chen C."/>
            <person name="Wang M."/>
            <person name="Lipzen A."/>
            <person name="Daum C."/>
            <person name="Saski C.A."/>
            <person name="Payton A.C."/>
            <person name="Mcbreen J.C."/>
            <person name="Conrad R.E."/>
            <person name="Kollar L.M."/>
            <person name="Olsson S."/>
            <person name="Huttunen S."/>
            <person name="Landis J.B."/>
            <person name="Wickett N.J."/>
            <person name="Johnson M.G."/>
            <person name="Rensing S.A."/>
            <person name="Grimwood J."/>
            <person name="Schmutz J."/>
            <person name="Mcdaniel S.F."/>
        </authorList>
    </citation>
    <scope>NUCLEOTIDE SEQUENCE [LARGE SCALE GENOMIC DNA]</scope>
    <source>
        <strain evidence="4 5">R40</strain>
    </source>
</reference>
<dbReference type="InterPro" id="IPR004147">
    <property type="entry name" value="ABC1_dom"/>
</dbReference>
<dbReference type="InterPro" id="IPR050154">
    <property type="entry name" value="UbiB_kinase"/>
</dbReference>
<feature type="domain" description="ABC1 atypical kinase-like" evidence="3">
    <location>
        <begin position="15"/>
        <end position="91"/>
    </location>
</feature>
<keyword evidence="2" id="KW-0812">Transmembrane</keyword>
<comment type="caution">
    <text evidence="4">The sequence shown here is derived from an EMBL/GenBank/DDBJ whole genome shotgun (WGS) entry which is preliminary data.</text>
</comment>
<keyword evidence="2" id="KW-0472">Membrane</keyword>
<dbReference type="EMBL" id="CM026427">
    <property type="protein sequence ID" value="KAG0571261.1"/>
    <property type="molecule type" value="Genomic_DNA"/>
</dbReference>
<evidence type="ECO:0000256" key="2">
    <source>
        <dbReference type="SAM" id="Phobius"/>
    </source>
</evidence>
<accession>A0A8T0HKC2</accession>
<dbReference type="Proteomes" id="UP000822688">
    <property type="component" value="Chromosome 6"/>
</dbReference>
<sequence length="110" mass="12871">MIELNATVTRRCSKIQEMDYQAEARNGIRFRKLFGTLPDVLVPEMYSELTSHRVLVMEWVEGQRLSEVNDLRLVEPNNSKIWAILLAVCWVSFVVYYVLFKAYHRIGAYA</sequence>
<feature type="transmembrane region" description="Helical" evidence="2">
    <location>
        <begin position="81"/>
        <end position="100"/>
    </location>
</feature>
<organism evidence="4 5">
    <name type="scientific">Ceratodon purpureus</name>
    <name type="common">Fire moss</name>
    <name type="synonym">Dicranum purpureum</name>
    <dbReference type="NCBI Taxonomy" id="3225"/>
    <lineage>
        <taxon>Eukaryota</taxon>
        <taxon>Viridiplantae</taxon>
        <taxon>Streptophyta</taxon>
        <taxon>Embryophyta</taxon>
        <taxon>Bryophyta</taxon>
        <taxon>Bryophytina</taxon>
        <taxon>Bryopsida</taxon>
        <taxon>Dicranidae</taxon>
        <taxon>Pseudoditrichales</taxon>
        <taxon>Ditrichaceae</taxon>
        <taxon>Ceratodon</taxon>
    </lineage>
</organism>
<dbReference type="PANTHER" id="PTHR10566">
    <property type="entry name" value="CHAPERONE-ACTIVITY OF BC1 COMPLEX CABC1 -RELATED"/>
    <property type="match status" value="1"/>
</dbReference>
<evidence type="ECO:0000313" key="4">
    <source>
        <dbReference type="EMBL" id="KAG0571261.1"/>
    </source>
</evidence>
<proteinExistence type="inferred from homology"/>
<evidence type="ECO:0000256" key="1">
    <source>
        <dbReference type="ARBA" id="ARBA00009670"/>
    </source>
</evidence>
<evidence type="ECO:0000313" key="5">
    <source>
        <dbReference type="Proteomes" id="UP000822688"/>
    </source>
</evidence>
<comment type="similarity">
    <text evidence="1">Belongs to the protein kinase superfamily. ADCK protein kinase family.</text>
</comment>
<keyword evidence="2" id="KW-1133">Transmembrane helix</keyword>
<name>A0A8T0HKC2_CERPU</name>